<reference evidence="2" key="1">
    <citation type="journal article" date="2020" name="bioRxiv">
        <title>Comparative genomics of Chlamydomonas.</title>
        <authorList>
            <person name="Craig R.J."/>
            <person name="Hasan A.R."/>
            <person name="Ness R.W."/>
            <person name="Keightley P.D."/>
        </authorList>
    </citation>
    <scope>NUCLEOTIDE SEQUENCE</scope>
    <source>
        <strain evidence="2">CCAP 11/173</strain>
    </source>
</reference>
<gene>
    <name evidence="2" type="ORF">HYH02_006230</name>
</gene>
<feature type="region of interest" description="Disordered" evidence="1">
    <location>
        <begin position="684"/>
        <end position="730"/>
    </location>
</feature>
<feature type="region of interest" description="Disordered" evidence="1">
    <location>
        <begin position="1"/>
        <end position="34"/>
    </location>
</feature>
<proteinExistence type="predicted"/>
<organism evidence="2 3">
    <name type="scientific">Chlamydomonas schloesseri</name>
    <dbReference type="NCBI Taxonomy" id="2026947"/>
    <lineage>
        <taxon>Eukaryota</taxon>
        <taxon>Viridiplantae</taxon>
        <taxon>Chlorophyta</taxon>
        <taxon>core chlorophytes</taxon>
        <taxon>Chlorophyceae</taxon>
        <taxon>CS clade</taxon>
        <taxon>Chlamydomonadales</taxon>
        <taxon>Chlamydomonadaceae</taxon>
        <taxon>Chlamydomonas</taxon>
    </lineage>
</organism>
<dbReference type="OrthoDB" id="549613at2759"/>
<feature type="region of interest" description="Disordered" evidence="1">
    <location>
        <begin position="204"/>
        <end position="237"/>
    </location>
</feature>
<comment type="caution">
    <text evidence="2">The sequence shown here is derived from an EMBL/GenBank/DDBJ whole genome shotgun (WGS) entry which is preliminary data.</text>
</comment>
<feature type="compositionally biased region" description="Gly residues" evidence="1">
    <location>
        <begin position="152"/>
        <end position="161"/>
    </location>
</feature>
<feature type="compositionally biased region" description="Acidic residues" evidence="1">
    <location>
        <begin position="122"/>
        <end position="133"/>
    </location>
</feature>
<evidence type="ECO:0000313" key="2">
    <source>
        <dbReference type="EMBL" id="KAG2448881.1"/>
    </source>
</evidence>
<feature type="compositionally biased region" description="Polar residues" evidence="1">
    <location>
        <begin position="411"/>
        <end position="427"/>
    </location>
</feature>
<evidence type="ECO:0000256" key="1">
    <source>
        <dbReference type="SAM" id="MobiDB-lite"/>
    </source>
</evidence>
<feature type="compositionally biased region" description="Low complexity" evidence="1">
    <location>
        <begin position="356"/>
        <end position="369"/>
    </location>
</feature>
<feature type="compositionally biased region" description="Low complexity" evidence="1">
    <location>
        <begin position="612"/>
        <end position="637"/>
    </location>
</feature>
<evidence type="ECO:0000313" key="3">
    <source>
        <dbReference type="Proteomes" id="UP000613740"/>
    </source>
</evidence>
<dbReference type="Proteomes" id="UP000613740">
    <property type="component" value="Unassembled WGS sequence"/>
</dbReference>
<feature type="compositionally biased region" description="Basic and acidic residues" evidence="1">
    <location>
        <begin position="15"/>
        <end position="34"/>
    </location>
</feature>
<dbReference type="EMBL" id="JAEHOD010000016">
    <property type="protein sequence ID" value="KAG2448881.1"/>
    <property type="molecule type" value="Genomic_DNA"/>
</dbReference>
<feature type="region of interest" description="Disordered" evidence="1">
    <location>
        <begin position="323"/>
        <end position="455"/>
    </location>
</feature>
<dbReference type="AlphaFoldDB" id="A0A836B697"/>
<keyword evidence="3" id="KW-1185">Reference proteome</keyword>
<sequence>MTRGGSSRGRSKSQGSDDAKEARSPARHSSDRRPLRFWQPFNDWWRSTLEEKEGRRPDAQEITVWYNEHAASLWKEDAPSLQETRIHAKCLRSLPLVRDYFRNYRARKRSVSDRSGSMGPGEDYDAMDQEDGDGGAGGGDPDYALRRRSGRGRSGSRGGGQRGRRRGARGATGHHDGEDDAMAEEDDDDVDGDAVAGLTQLANLAAAAQSASPSRDDGLDGGSDGDGEGHGDDVGGLGGGMSLDQLLAAPALLSPTTAALLAVHRAGLEAADGAGGGGAGAAGGLPGDLLQRLTMQAAVQQQFALAALAHNLAASQQAAATGGADEDASGAMRGSGEAGDADEGTLSGRSSKRQRTAATAGGAGPNATETGDDGAGEEASGRLGSRRSLRKETEQAADTAAPSGRGRSAGSWRTGSGDTNTNNSRQGGATKRRSQHDGGGGGSGPAGQQPLDDDSLAGLNGLAVAALELSGMGLPEPGGVVLPPPLELLHVPPALSLEPMGRDALHGLSREQLVDRVLLLQAHLQLVQQQQQQPAAPGLAPAGGSGALGMGGLPVASPATRLLSSLPAGMSPGQKLNAILAQEGLLREPVAAAAPMGPVVLGVPLPPLPLPQVKLQPPEQQASVAEHEAAAAGAVGQRTPPQPTEVRSPVRAEQKAAEEGPSSTAAAATTTAGVGFSGAGNAVAGAGCAGGGDDESMGDPAPSEGDEALLQGGGSGGAPEVASAPTAVVA</sequence>
<feature type="compositionally biased region" description="Acidic residues" evidence="1">
    <location>
        <begin position="178"/>
        <end position="191"/>
    </location>
</feature>
<feature type="compositionally biased region" description="Basic and acidic residues" evidence="1">
    <location>
        <begin position="648"/>
        <end position="658"/>
    </location>
</feature>
<name>A0A836B697_9CHLO</name>
<feature type="region of interest" description="Disordered" evidence="1">
    <location>
        <begin position="612"/>
        <end position="666"/>
    </location>
</feature>
<accession>A0A836B697</accession>
<protein>
    <submittedName>
        <fullName evidence="2">Uncharacterized protein</fullName>
    </submittedName>
</protein>
<feature type="region of interest" description="Disordered" evidence="1">
    <location>
        <begin position="108"/>
        <end position="191"/>
    </location>
</feature>